<gene>
    <name evidence="1" type="ORF">FAZ21_11335</name>
</gene>
<dbReference type="RefSeq" id="WP_136773561.1">
    <property type="nucleotide sequence ID" value="NZ_SUMF01000011.1"/>
</dbReference>
<comment type="caution">
    <text evidence="1">The sequence shown here is derived from an EMBL/GenBank/DDBJ whole genome shotgun (WGS) entry which is preliminary data.</text>
</comment>
<keyword evidence="2" id="KW-1185">Reference proteome</keyword>
<evidence type="ECO:0000313" key="1">
    <source>
        <dbReference type="EMBL" id="TJZ73203.1"/>
    </source>
</evidence>
<sequence>MKRWQVVPISWALLILGIVLSALGAWQIGRQLDRDAKAAFDESGQLAKTAIARRLQDYQAVLSSLQGLYNTYGLVSQQEAERFLAQIQHSDTVGTNRLPGITLLDYLAASTGTSDQTQPVYHPPLNAFTPNGQQSTANATITLQLLNGNPSINRFGRMATVRGPGESSNPGLALRLPVYRAGARLETAAERQRAYLGTVGAWFDIP</sequence>
<name>A0A4U0PX92_9NEIS</name>
<dbReference type="EMBL" id="SUMF01000011">
    <property type="protein sequence ID" value="TJZ73203.1"/>
    <property type="molecule type" value="Genomic_DNA"/>
</dbReference>
<proteinExistence type="predicted"/>
<dbReference type="OrthoDB" id="8527411at2"/>
<dbReference type="Gene3D" id="3.30.450.350">
    <property type="entry name" value="CHASE domain"/>
    <property type="match status" value="1"/>
</dbReference>
<organism evidence="1 2">
    <name type="scientific">Chitiniphilus eburneus</name>
    <dbReference type="NCBI Taxonomy" id="2571148"/>
    <lineage>
        <taxon>Bacteria</taxon>
        <taxon>Pseudomonadati</taxon>
        <taxon>Pseudomonadota</taxon>
        <taxon>Betaproteobacteria</taxon>
        <taxon>Neisseriales</taxon>
        <taxon>Chitinibacteraceae</taxon>
        <taxon>Chitiniphilus</taxon>
    </lineage>
</organism>
<dbReference type="Proteomes" id="UP000310016">
    <property type="component" value="Unassembled WGS sequence"/>
</dbReference>
<dbReference type="AlphaFoldDB" id="A0A4U0PX92"/>
<reference evidence="1 2" key="1">
    <citation type="submission" date="2019-04" db="EMBL/GenBank/DDBJ databases">
        <title>Chitiniphilus eburnea sp. nov., a novel chitinolytic bacterium isolated from aquaculture sludge.</title>
        <authorList>
            <person name="Sheng M."/>
        </authorList>
    </citation>
    <scope>NUCLEOTIDE SEQUENCE [LARGE SCALE GENOMIC DNA]</scope>
    <source>
        <strain evidence="1 2">HX-2-15</strain>
    </source>
</reference>
<evidence type="ECO:0000313" key="2">
    <source>
        <dbReference type="Proteomes" id="UP000310016"/>
    </source>
</evidence>
<dbReference type="InterPro" id="IPR042240">
    <property type="entry name" value="CHASE_sf"/>
</dbReference>
<protein>
    <submittedName>
        <fullName evidence="1">Uncharacterized protein</fullName>
    </submittedName>
</protein>
<accession>A0A4U0PX92</accession>